<proteinExistence type="predicted"/>
<keyword evidence="3" id="KW-0436">Ligase</keyword>
<dbReference type="InterPro" id="IPR016185">
    <property type="entry name" value="PreATP-grasp_dom_sf"/>
</dbReference>
<evidence type="ECO:0000259" key="10">
    <source>
        <dbReference type="PROSITE" id="PS50975"/>
    </source>
</evidence>
<comment type="cofactor">
    <cofactor evidence="1">
        <name>biotin</name>
        <dbReference type="ChEBI" id="CHEBI:57586"/>
    </cofactor>
</comment>
<dbReference type="PROSITE" id="PS00866">
    <property type="entry name" value="CPSASE_1"/>
    <property type="match status" value="1"/>
</dbReference>
<dbReference type="InterPro" id="IPR011054">
    <property type="entry name" value="Rudment_hybrid_motif"/>
</dbReference>
<feature type="region of interest" description="Disordered" evidence="8">
    <location>
        <begin position="737"/>
        <end position="773"/>
    </location>
</feature>
<evidence type="ECO:0000256" key="4">
    <source>
        <dbReference type="ARBA" id="ARBA00022741"/>
    </source>
</evidence>
<dbReference type="Pfam" id="PF00289">
    <property type="entry name" value="Biotin_carb_N"/>
    <property type="match status" value="1"/>
</dbReference>
<dbReference type="InterPro" id="IPR011764">
    <property type="entry name" value="Biotin_carboxylation_dom"/>
</dbReference>
<keyword evidence="4 7" id="KW-0547">Nucleotide-binding</keyword>
<dbReference type="InterPro" id="IPR005479">
    <property type="entry name" value="CPAse_ATP-bd"/>
</dbReference>
<dbReference type="InterPro" id="IPR011761">
    <property type="entry name" value="ATP-grasp"/>
</dbReference>
<dbReference type="SUPFAM" id="SSF51246">
    <property type="entry name" value="Rudiment single hybrid motif"/>
    <property type="match status" value="1"/>
</dbReference>
<dbReference type="InterPro" id="IPR005482">
    <property type="entry name" value="Biotin_COase_C"/>
</dbReference>
<feature type="region of interest" description="Disordered" evidence="8">
    <location>
        <begin position="137"/>
        <end position="171"/>
    </location>
</feature>
<sequence>MSDGPPTVLVANRGEIAVRIMRTLRRLGMRSVAIHGDGDAEARHVRAADTAVRVGGAALADSYLNGAAIIAAAHASGATMVHPGYGFLSENAGFARACADAGLVFVGPPPEAIDAMGDKIRAKATVAAAGVPLLPGFAERRPGDADDPAGAGDGTTDAGDGAPGPVAAAGPMDDGALARAAEQVGYPLLIKPSAGGGGKGMRLVRAPGELAAAAAAARREAAAAFGDATLLVERFVEQPRHIEVQVLADAHGGVVHLGERECSLQRRHQKIVEEAPSPLLTPAQRSAMGEAAVAAAKACGYVGAGTVEFIVRGSGPEPEYAFLEMNTRLQVEHPVTEAVVAIGGRRGIDLVELQLRIAQGEPLPFSQADIGMSGHAVESRVYAEDPAQDFLPTGGRVLLLEEPGGEGVRVDSGIETGTEVTSAYDPMLAKVVAWGADRRAALERMDTALAGYTLLGCGTNVAFLRRLLRHPDVVAGDLTTGLTERARPGLVAGPGTADAPGERELDAAAAADHQLGLEPAGPAADRFDIPDGWRIGGRAWTTWRLRTPRRDIVSVRVRRAAAAGAAPPAGTGAGRSGVLGHQGDGAGAGPVGPLDYEVSVAGADPVRVRAARSADGRALTVSVDGRTTRYARARDGADLWLGSAGSAWRFHEEPAVAPTRGSAQAGDGSLRSPMPGTVLAVAVEEGQHVTAGTPVVIVEAMKMEHAITAPVDGVVTRLDARAGRAVAMDALLATIAPVSPGSSDVPAHAETPPGAPTAPVDPDRPVSPATSKE</sequence>
<evidence type="ECO:0000256" key="5">
    <source>
        <dbReference type="ARBA" id="ARBA00022840"/>
    </source>
</evidence>
<dbReference type="EMBL" id="JBHSFQ010000004">
    <property type="protein sequence ID" value="MFC4561655.1"/>
    <property type="molecule type" value="Genomic_DNA"/>
</dbReference>
<feature type="domain" description="Lipoyl-binding" evidence="9">
    <location>
        <begin position="662"/>
        <end position="736"/>
    </location>
</feature>
<feature type="domain" description="ATP-grasp" evidence="10">
    <location>
        <begin position="123"/>
        <end position="359"/>
    </location>
</feature>
<dbReference type="SUPFAM" id="SSF51230">
    <property type="entry name" value="Single hybrid motif"/>
    <property type="match status" value="1"/>
</dbReference>
<evidence type="ECO:0000256" key="7">
    <source>
        <dbReference type="PROSITE-ProRule" id="PRU00409"/>
    </source>
</evidence>
<name>A0ABV9DRX2_9ACTN</name>
<dbReference type="Pfam" id="PF00364">
    <property type="entry name" value="Biotin_lipoyl"/>
    <property type="match status" value="1"/>
</dbReference>
<feature type="region of interest" description="Disordered" evidence="8">
    <location>
        <begin position="561"/>
        <end position="586"/>
    </location>
</feature>
<evidence type="ECO:0000256" key="6">
    <source>
        <dbReference type="ARBA" id="ARBA00023267"/>
    </source>
</evidence>
<feature type="compositionally biased region" description="Gly residues" evidence="8">
    <location>
        <begin position="571"/>
        <end position="586"/>
    </location>
</feature>
<evidence type="ECO:0000256" key="8">
    <source>
        <dbReference type="SAM" id="MobiDB-lite"/>
    </source>
</evidence>
<evidence type="ECO:0000313" key="12">
    <source>
        <dbReference type="EMBL" id="MFC4561655.1"/>
    </source>
</evidence>
<dbReference type="PROSITE" id="PS50975">
    <property type="entry name" value="ATP_GRASP"/>
    <property type="match status" value="1"/>
</dbReference>
<dbReference type="InterPro" id="IPR050856">
    <property type="entry name" value="Biotin_carboxylase_complex"/>
</dbReference>
<evidence type="ECO:0000313" key="13">
    <source>
        <dbReference type="Proteomes" id="UP001595923"/>
    </source>
</evidence>
<dbReference type="Proteomes" id="UP001595923">
    <property type="component" value="Unassembled WGS sequence"/>
</dbReference>
<dbReference type="SMART" id="SM00878">
    <property type="entry name" value="Biotin_carb_C"/>
    <property type="match status" value="1"/>
</dbReference>
<keyword evidence="6" id="KW-0092">Biotin</keyword>
<dbReference type="InterPro" id="IPR005481">
    <property type="entry name" value="BC-like_N"/>
</dbReference>
<dbReference type="SUPFAM" id="SSF56059">
    <property type="entry name" value="Glutathione synthetase ATP-binding domain-like"/>
    <property type="match status" value="1"/>
</dbReference>
<feature type="compositionally biased region" description="Low complexity" evidence="8">
    <location>
        <begin position="561"/>
        <end position="570"/>
    </location>
</feature>
<dbReference type="PANTHER" id="PTHR18866">
    <property type="entry name" value="CARBOXYLASE:PYRUVATE/ACETYL-COA/PROPIONYL-COA CARBOXYLASE"/>
    <property type="match status" value="1"/>
</dbReference>
<evidence type="ECO:0000256" key="3">
    <source>
        <dbReference type="ARBA" id="ARBA00022598"/>
    </source>
</evidence>
<dbReference type="PROSITE" id="PS50979">
    <property type="entry name" value="BC"/>
    <property type="match status" value="1"/>
</dbReference>
<dbReference type="EC" id="6.3.4.14" evidence="2"/>
<protein>
    <recommendedName>
        <fullName evidence="2">biotin carboxylase</fullName>
        <ecNumber evidence="2">6.3.4.14</ecNumber>
    </recommendedName>
</protein>
<evidence type="ECO:0000259" key="11">
    <source>
        <dbReference type="PROSITE" id="PS50979"/>
    </source>
</evidence>
<keyword evidence="13" id="KW-1185">Reference proteome</keyword>
<dbReference type="Gene3D" id="2.40.50.100">
    <property type="match status" value="1"/>
</dbReference>
<dbReference type="InterPro" id="IPR011053">
    <property type="entry name" value="Single_hybrid_motif"/>
</dbReference>
<feature type="domain" description="Biotin carboxylation" evidence="11">
    <location>
        <begin position="4"/>
        <end position="488"/>
    </location>
</feature>
<dbReference type="CDD" id="cd06850">
    <property type="entry name" value="biotinyl_domain"/>
    <property type="match status" value="1"/>
</dbReference>
<dbReference type="RefSeq" id="WP_378572260.1">
    <property type="nucleotide sequence ID" value="NZ_JBHSFQ010000004.1"/>
</dbReference>
<feature type="compositionally biased region" description="Low complexity" evidence="8">
    <location>
        <begin position="148"/>
        <end position="171"/>
    </location>
</feature>
<dbReference type="Gene3D" id="3.30.470.20">
    <property type="entry name" value="ATP-grasp fold, B domain"/>
    <property type="match status" value="1"/>
</dbReference>
<dbReference type="Pfam" id="PF02785">
    <property type="entry name" value="Biotin_carb_C"/>
    <property type="match status" value="1"/>
</dbReference>
<dbReference type="InterPro" id="IPR001882">
    <property type="entry name" value="Biotin_BS"/>
</dbReference>
<dbReference type="InterPro" id="IPR048429">
    <property type="entry name" value="MCC_alpha_BT"/>
</dbReference>
<keyword evidence="5 7" id="KW-0067">ATP-binding</keyword>
<dbReference type="PANTHER" id="PTHR18866:SF33">
    <property type="entry name" value="METHYLCROTONOYL-COA CARBOXYLASE SUBUNIT ALPHA, MITOCHONDRIAL-RELATED"/>
    <property type="match status" value="1"/>
</dbReference>
<dbReference type="Pfam" id="PF02786">
    <property type="entry name" value="CPSase_L_D2"/>
    <property type="match status" value="1"/>
</dbReference>
<evidence type="ECO:0000259" key="9">
    <source>
        <dbReference type="PROSITE" id="PS50968"/>
    </source>
</evidence>
<dbReference type="InterPro" id="IPR000089">
    <property type="entry name" value="Biotin_lipoyl"/>
</dbReference>
<dbReference type="Pfam" id="PF21139">
    <property type="entry name" value="BT_MCC_alpha"/>
    <property type="match status" value="1"/>
</dbReference>
<organism evidence="12 13">
    <name type="scientific">Nocardiopsis mangrovi</name>
    <dbReference type="NCBI Taxonomy" id="1179818"/>
    <lineage>
        <taxon>Bacteria</taxon>
        <taxon>Bacillati</taxon>
        <taxon>Actinomycetota</taxon>
        <taxon>Actinomycetes</taxon>
        <taxon>Streptosporangiales</taxon>
        <taxon>Nocardiopsidaceae</taxon>
        <taxon>Nocardiopsis</taxon>
    </lineage>
</organism>
<gene>
    <name evidence="12" type="ORF">ACFO4E_07285</name>
</gene>
<dbReference type="PROSITE" id="PS00188">
    <property type="entry name" value="BIOTIN"/>
    <property type="match status" value="1"/>
</dbReference>
<evidence type="ECO:0000256" key="1">
    <source>
        <dbReference type="ARBA" id="ARBA00001953"/>
    </source>
</evidence>
<comment type="caution">
    <text evidence="12">The sequence shown here is derived from an EMBL/GenBank/DDBJ whole genome shotgun (WGS) entry which is preliminary data.</text>
</comment>
<reference evidence="13" key="1">
    <citation type="journal article" date="2019" name="Int. J. Syst. Evol. Microbiol.">
        <title>The Global Catalogue of Microorganisms (GCM) 10K type strain sequencing project: providing services to taxonomists for standard genome sequencing and annotation.</title>
        <authorList>
            <consortium name="The Broad Institute Genomics Platform"/>
            <consortium name="The Broad Institute Genome Sequencing Center for Infectious Disease"/>
            <person name="Wu L."/>
            <person name="Ma J."/>
        </authorList>
    </citation>
    <scope>NUCLEOTIDE SEQUENCE [LARGE SCALE GENOMIC DNA]</scope>
    <source>
        <strain evidence="13">XZYJ18</strain>
    </source>
</reference>
<dbReference type="PROSITE" id="PS50968">
    <property type="entry name" value="BIOTINYL_LIPOYL"/>
    <property type="match status" value="1"/>
</dbReference>
<dbReference type="SUPFAM" id="SSF52440">
    <property type="entry name" value="PreATP-grasp domain"/>
    <property type="match status" value="1"/>
</dbReference>
<accession>A0ABV9DRX2</accession>
<dbReference type="PROSITE" id="PS00867">
    <property type="entry name" value="CPSASE_2"/>
    <property type="match status" value="1"/>
</dbReference>
<evidence type="ECO:0000256" key="2">
    <source>
        <dbReference type="ARBA" id="ARBA00013263"/>
    </source>
</evidence>